<keyword evidence="2" id="KW-1185">Reference proteome</keyword>
<organism evidence="1 2">
    <name type="scientific">Acorus calamus</name>
    <name type="common">Sweet flag</name>
    <dbReference type="NCBI Taxonomy" id="4465"/>
    <lineage>
        <taxon>Eukaryota</taxon>
        <taxon>Viridiplantae</taxon>
        <taxon>Streptophyta</taxon>
        <taxon>Embryophyta</taxon>
        <taxon>Tracheophyta</taxon>
        <taxon>Spermatophyta</taxon>
        <taxon>Magnoliopsida</taxon>
        <taxon>Liliopsida</taxon>
        <taxon>Acoraceae</taxon>
        <taxon>Acorus</taxon>
    </lineage>
</organism>
<comment type="caution">
    <text evidence="1">The sequence shown here is derived from an EMBL/GenBank/DDBJ whole genome shotgun (WGS) entry which is preliminary data.</text>
</comment>
<protein>
    <submittedName>
        <fullName evidence="1">Uncharacterized protein</fullName>
    </submittedName>
</protein>
<name>A0AAV9FGQ1_ACOCL</name>
<sequence>MDCSLTLKSWALGIDQSSAFRIPHRTQKDIEKMLRDFLWQVNSSDRKAHHVNWDIICKPLEEGGMGIKAIKNWTNGTVGVQLWDIAQNKLSLWVQWMKAKYLRKKTLWNAKTHARCSSSWIAILQSREWIAPKVRYIIFEEKSINLWFVPWINGKAYNS</sequence>
<dbReference type="AlphaFoldDB" id="A0AAV9FGQ1"/>
<evidence type="ECO:0000313" key="1">
    <source>
        <dbReference type="EMBL" id="KAK1324851.1"/>
    </source>
</evidence>
<dbReference type="Proteomes" id="UP001180020">
    <property type="component" value="Unassembled WGS sequence"/>
</dbReference>
<dbReference type="PANTHER" id="PTHR33116:SF78">
    <property type="entry name" value="OS12G0587133 PROTEIN"/>
    <property type="match status" value="1"/>
</dbReference>
<dbReference type="PANTHER" id="PTHR33116">
    <property type="entry name" value="REVERSE TRANSCRIPTASE ZINC-BINDING DOMAIN-CONTAINING PROTEIN-RELATED-RELATED"/>
    <property type="match status" value="1"/>
</dbReference>
<gene>
    <name evidence="1" type="ORF">QJS10_CPA01g01499</name>
</gene>
<evidence type="ECO:0000313" key="2">
    <source>
        <dbReference type="Proteomes" id="UP001180020"/>
    </source>
</evidence>
<reference evidence="1" key="2">
    <citation type="submission" date="2023-06" db="EMBL/GenBank/DDBJ databases">
        <authorList>
            <person name="Ma L."/>
            <person name="Liu K.-W."/>
            <person name="Li Z."/>
            <person name="Hsiao Y.-Y."/>
            <person name="Qi Y."/>
            <person name="Fu T."/>
            <person name="Tang G."/>
            <person name="Zhang D."/>
            <person name="Sun W.-H."/>
            <person name="Liu D.-K."/>
            <person name="Li Y."/>
            <person name="Chen G.-Z."/>
            <person name="Liu X.-D."/>
            <person name="Liao X.-Y."/>
            <person name="Jiang Y.-T."/>
            <person name="Yu X."/>
            <person name="Hao Y."/>
            <person name="Huang J."/>
            <person name="Zhao X.-W."/>
            <person name="Ke S."/>
            <person name="Chen Y.-Y."/>
            <person name="Wu W.-L."/>
            <person name="Hsu J.-L."/>
            <person name="Lin Y.-F."/>
            <person name="Huang M.-D."/>
            <person name="Li C.-Y."/>
            <person name="Huang L."/>
            <person name="Wang Z.-W."/>
            <person name="Zhao X."/>
            <person name="Zhong W.-Y."/>
            <person name="Peng D.-H."/>
            <person name="Ahmad S."/>
            <person name="Lan S."/>
            <person name="Zhang J.-S."/>
            <person name="Tsai W.-C."/>
            <person name="Van De Peer Y."/>
            <person name="Liu Z.-J."/>
        </authorList>
    </citation>
    <scope>NUCLEOTIDE SEQUENCE</scope>
    <source>
        <strain evidence="1">CP</strain>
        <tissue evidence="1">Leaves</tissue>
    </source>
</reference>
<reference evidence="1" key="1">
    <citation type="journal article" date="2023" name="Nat. Commun.">
        <title>Diploid and tetraploid genomes of Acorus and the evolution of monocots.</title>
        <authorList>
            <person name="Ma L."/>
            <person name="Liu K.W."/>
            <person name="Li Z."/>
            <person name="Hsiao Y.Y."/>
            <person name="Qi Y."/>
            <person name="Fu T."/>
            <person name="Tang G.D."/>
            <person name="Zhang D."/>
            <person name="Sun W.H."/>
            <person name="Liu D.K."/>
            <person name="Li Y."/>
            <person name="Chen G.Z."/>
            <person name="Liu X.D."/>
            <person name="Liao X.Y."/>
            <person name="Jiang Y.T."/>
            <person name="Yu X."/>
            <person name="Hao Y."/>
            <person name="Huang J."/>
            <person name="Zhao X.W."/>
            <person name="Ke S."/>
            <person name="Chen Y.Y."/>
            <person name="Wu W.L."/>
            <person name="Hsu J.L."/>
            <person name="Lin Y.F."/>
            <person name="Huang M.D."/>
            <person name="Li C.Y."/>
            <person name="Huang L."/>
            <person name="Wang Z.W."/>
            <person name="Zhao X."/>
            <person name="Zhong W.Y."/>
            <person name="Peng D.H."/>
            <person name="Ahmad S."/>
            <person name="Lan S."/>
            <person name="Zhang J.S."/>
            <person name="Tsai W.C."/>
            <person name="Van de Peer Y."/>
            <person name="Liu Z.J."/>
        </authorList>
    </citation>
    <scope>NUCLEOTIDE SEQUENCE</scope>
    <source>
        <strain evidence="1">CP</strain>
    </source>
</reference>
<proteinExistence type="predicted"/>
<accession>A0AAV9FGQ1</accession>
<dbReference type="EMBL" id="JAUJYO010000001">
    <property type="protein sequence ID" value="KAK1324851.1"/>
    <property type="molecule type" value="Genomic_DNA"/>
</dbReference>